<dbReference type="GO" id="GO:0006397">
    <property type="term" value="P:mRNA processing"/>
    <property type="evidence" value="ECO:0007669"/>
    <property type="project" value="UniProtKB-UniRule"/>
</dbReference>
<dbReference type="NCBIfam" id="TIGR02191">
    <property type="entry name" value="RNaseIII"/>
    <property type="match status" value="1"/>
</dbReference>
<dbReference type="Gene3D" id="1.10.1520.10">
    <property type="entry name" value="Ribonuclease III domain"/>
    <property type="match status" value="1"/>
</dbReference>
<dbReference type="GO" id="GO:0008033">
    <property type="term" value="P:tRNA processing"/>
    <property type="evidence" value="ECO:0007669"/>
    <property type="project" value="UniProtKB-KW"/>
</dbReference>
<comment type="subunit">
    <text evidence="9">Homodimer.</text>
</comment>
<keyword evidence="9" id="KW-0460">Magnesium</keyword>
<proteinExistence type="inferred from homology"/>
<dbReference type="Gene3D" id="3.30.160.20">
    <property type="match status" value="1"/>
</dbReference>
<dbReference type="SUPFAM" id="SSF54768">
    <property type="entry name" value="dsRNA-binding domain-like"/>
    <property type="match status" value="1"/>
</dbReference>
<name>A0A327M602_9PROT</name>
<dbReference type="AlphaFoldDB" id="A0A327M602"/>
<evidence type="ECO:0000256" key="3">
    <source>
        <dbReference type="ARBA" id="ARBA00022552"/>
    </source>
</evidence>
<keyword evidence="9" id="KW-0819">tRNA processing</keyword>
<evidence type="ECO:0000256" key="1">
    <source>
        <dbReference type="ARBA" id="ARBA00000109"/>
    </source>
</evidence>
<dbReference type="PROSITE" id="PS50137">
    <property type="entry name" value="DS_RBD"/>
    <property type="match status" value="1"/>
</dbReference>
<dbReference type="GO" id="GO:0010468">
    <property type="term" value="P:regulation of gene expression"/>
    <property type="evidence" value="ECO:0007669"/>
    <property type="project" value="TreeGrafter"/>
</dbReference>
<keyword evidence="8 9" id="KW-0694">RNA-binding</keyword>
<comment type="cofactor">
    <cofactor evidence="9">
        <name>Mg(2+)</name>
        <dbReference type="ChEBI" id="CHEBI:18420"/>
    </cofactor>
</comment>
<sequence length="227" mass="24400">MNEEAAFAAFAARLGHGFARPELLRQALTHSSATQGSRLSSNERLEFIGDRVLGLLIAEWLIERFPTEREGDIGKRHSALISAEALAGIAERLELAPALRMPGSYRQQGFRTWVNILSDALEAVLGAIYLDAGLEAARVVVRREWASLLEGHHKPPLPAKSRLQEWTLGRGLGLPAYRLTSAEGPAHNPVFKVVVAAAGREAEGVGATKRAAEQAAAEAWLAGLVSG</sequence>
<comment type="subcellular location">
    <subcellularLocation>
        <location evidence="9">Cytoplasm</location>
    </subcellularLocation>
</comment>
<evidence type="ECO:0000259" key="11">
    <source>
        <dbReference type="PROSITE" id="PS50142"/>
    </source>
</evidence>
<reference evidence="13" key="1">
    <citation type="submission" date="2018-06" db="EMBL/GenBank/DDBJ databases">
        <authorList>
            <person name="Khan S.A."/>
        </authorList>
    </citation>
    <scope>NUCLEOTIDE SEQUENCE [LARGE SCALE GENOMIC DNA]</scope>
    <source>
        <strain evidence="13">DB-1506</strain>
    </source>
</reference>
<comment type="similarity">
    <text evidence="2">Belongs to the ribonuclease III family.</text>
</comment>
<dbReference type="CDD" id="cd00593">
    <property type="entry name" value="RIBOc"/>
    <property type="match status" value="1"/>
</dbReference>
<evidence type="ECO:0000256" key="2">
    <source>
        <dbReference type="ARBA" id="ARBA00010183"/>
    </source>
</evidence>
<keyword evidence="13" id="KW-1185">Reference proteome</keyword>
<feature type="binding site" evidence="9">
    <location>
        <position position="119"/>
    </location>
    <ligand>
        <name>Mg(2+)</name>
        <dbReference type="ChEBI" id="CHEBI:18420"/>
    </ligand>
</feature>
<gene>
    <name evidence="9 12" type="primary">rnc</name>
    <name evidence="12" type="ORF">DOO78_15630</name>
</gene>
<keyword evidence="9" id="KW-0963">Cytoplasm</keyword>
<dbReference type="GO" id="GO:0003725">
    <property type="term" value="F:double-stranded RNA binding"/>
    <property type="evidence" value="ECO:0007669"/>
    <property type="project" value="TreeGrafter"/>
</dbReference>
<dbReference type="PANTHER" id="PTHR11207:SF0">
    <property type="entry name" value="RIBONUCLEASE 3"/>
    <property type="match status" value="1"/>
</dbReference>
<dbReference type="RefSeq" id="WP_111470793.1">
    <property type="nucleotide sequence ID" value="NZ_QLIX01000011.1"/>
</dbReference>
<keyword evidence="3 9" id="KW-0698">rRNA processing</keyword>
<evidence type="ECO:0000313" key="12">
    <source>
        <dbReference type="EMBL" id="RAI58159.1"/>
    </source>
</evidence>
<dbReference type="SMART" id="SM00535">
    <property type="entry name" value="RIBOc"/>
    <property type="match status" value="1"/>
</dbReference>
<dbReference type="Pfam" id="PF14622">
    <property type="entry name" value="Ribonucleas_3_3"/>
    <property type="match status" value="1"/>
</dbReference>
<dbReference type="EC" id="3.1.26.3" evidence="9"/>
<dbReference type="HAMAP" id="MF_00104">
    <property type="entry name" value="RNase_III"/>
    <property type="match status" value="1"/>
</dbReference>
<dbReference type="InterPro" id="IPR014720">
    <property type="entry name" value="dsRBD_dom"/>
</dbReference>
<evidence type="ECO:0000256" key="4">
    <source>
        <dbReference type="ARBA" id="ARBA00022664"/>
    </source>
</evidence>
<keyword evidence="9" id="KW-0479">Metal-binding</keyword>
<dbReference type="Pfam" id="PF00035">
    <property type="entry name" value="dsrm"/>
    <property type="match status" value="1"/>
</dbReference>
<keyword evidence="5 9" id="KW-0540">Nuclease</keyword>
<accession>A0A327M602</accession>
<keyword evidence="7 9" id="KW-0378">Hydrolase</keyword>
<evidence type="ECO:0000259" key="10">
    <source>
        <dbReference type="PROSITE" id="PS50137"/>
    </source>
</evidence>
<dbReference type="GO" id="GO:0006364">
    <property type="term" value="P:rRNA processing"/>
    <property type="evidence" value="ECO:0007669"/>
    <property type="project" value="UniProtKB-UniRule"/>
</dbReference>
<dbReference type="PANTHER" id="PTHR11207">
    <property type="entry name" value="RIBONUCLEASE III"/>
    <property type="match status" value="1"/>
</dbReference>
<dbReference type="OrthoDB" id="9805026at2"/>
<dbReference type="GO" id="GO:0005737">
    <property type="term" value="C:cytoplasm"/>
    <property type="evidence" value="ECO:0007669"/>
    <property type="project" value="UniProtKB-SubCell"/>
</dbReference>
<keyword evidence="6 9" id="KW-0255">Endonuclease</keyword>
<dbReference type="SUPFAM" id="SSF69065">
    <property type="entry name" value="RNase III domain-like"/>
    <property type="match status" value="1"/>
</dbReference>
<feature type="domain" description="RNase III" evidence="11">
    <location>
        <begin position="7"/>
        <end position="133"/>
    </location>
</feature>
<dbReference type="GO" id="GO:0046872">
    <property type="term" value="F:metal ion binding"/>
    <property type="evidence" value="ECO:0007669"/>
    <property type="project" value="UniProtKB-KW"/>
</dbReference>
<organism evidence="12 13">
    <name type="scientific">Roseicella frigidaeris</name>
    <dbReference type="NCBI Taxonomy" id="2230885"/>
    <lineage>
        <taxon>Bacteria</taxon>
        <taxon>Pseudomonadati</taxon>
        <taxon>Pseudomonadota</taxon>
        <taxon>Alphaproteobacteria</taxon>
        <taxon>Acetobacterales</taxon>
        <taxon>Roseomonadaceae</taxon>
        <taxon>Roseicella</taxon>
    </lineage>
</organism>
<dbReference type="GO" id="GO:0004525">
    <property type="term" value="F:ribonuclease III activity"/>
    <property type="evidence" value="ECO:0007669"/>
    <property type="project" value="UniProtKB-UniRule"/>
</dbReference>
<feature type="active site" evidence="9">
    <location>
        <position position="50"/>
    </location>
</feature>
<comment type="catalytic activity">
    <reaction evidence="1 9">
        <text>Endonucleolytic cleavage to 5'-phosphomonoester.</text>
        <dbReference type="EC" id="3.1.26.3"/>
    </reaction>
</comment>
<evidence type="ECO:0000256" key="6">
    <source>
        <dbReference type="ARBA" id="ARBA00022759"/>
    </source>
</evidence>
<dbReference type="InterPro" id="IPR036389">
    <property type="entry name" value="RNase_III_sf"/>
</dbReference>
<dbReference type="PROSITE" id="PS50142">
    <property type="entry name" value="RNASE_3_2"/>
    <property type="match status" value="1"/>
</dbReference>
<comment type="function">
    <text evidence="9">Digests double-stranded RNA. Involved in the processing of primary rRNA transcript to yield the immediate precursors to the large and small rRNAs (23S and 16S). Processes some mRNAs, and tRNAs when they are encoded in the rRNA operon. Processes pre-crRNA and tracrRNA of type II CRISPR loci if present in the organism.</text>
</comment>
<feature type="binding site" evidence="9">
    <location>
        <position position="46"/>
    </location>
    <ligand>
        <name>Mg(2+)</name>
        <dbReference type="ChEBI" id="CHEBI:18420"/>
    </ligand>
</feature>
<evidence type="ECO:0000256" key="7">
    <source>
        <dbReference type="ARBA" id="ARBA00022801"/>
    </source>
</evidence>
<comment type="caution">
    <text evidence="12">The sequence shown here is derived from an EMBL/GenBank/DDBJ whole genome shotgun (WGS) entry which is preliminary data.</text>
</comment>
<dbReference type="GO" id="GO:0019843">
    <property type="term" value="F:rRNA binding"/>
    <property type="evidence" value="ECO:0007669"/>
    <property type="project" value="UniProtKB-KW"/>
</dbReference>
<dbReference type="FunFam" id="1.10.1520.10:FF:000001">
    <property type="entry name" value="Ribonuclease 3"/>
    <property type="match status" value="1"/>
</dbReference>
<evidence type="ECO:0000313" key="13">
    <source>
        <dbReference type="Proteomes" id="UP000249065"/>
    </source>
</evidence>
<dbReference type="SMART" id="SM00358">
    <property type="entry name" value="DSRM"/>
    <property type="match status" value="1"/>
</dbReference>
<protein>
    <recommendedName>
        <fullName evidence="9">Ribonuclease 3</fullName>
        <ecNumber evidence="9">3.1.26.3</ecNumber>
    </recommendedName>
    <alternativeName>
        <fullName evidence="9">Ribonuclease III</fullName>
        <shortName evidence="9">RNase III</shortName>
    </alternativeName>
</protein>
<dbReference type="EMBL" id="QLIX01000011">
    <property type="protein sequence ID" value="RAI58159.1"/>
    <property type="molecule type" value="Genomic_DNA"/>
</dbReference>
<dbReference type="CDD" id="cd10845">
    <property type="entry name" value="DSRM_RNAse_III_family"/>
    <property type="match status" value="1"/>
</dbReference>
<dbReference type="InterPro" id="IPR000999">
    <property type="entry name" value="RNase_III_dom"/>
</dbReference>
<evidence type="ECO:0000256" key="8">
    <source>
        <dbReference type="ARBA" id="ARBA00022884"/>
    </source>
</evidence>
<dbReference type="Proteomes" id="UP000249065">
    <property type="component" value="Unassembled WGS sequence"/>
</dbReference>
<feature type="domain" description="DRBM" evidence="10">
    <location>
        <begin position="158"/>
        <end position="226"/>
    </location>
</feature>
<keyword evidence="4 9" id="KW-0507">mRNA processing</keyword>
<keyword evidence="9" id="KW-0699">rRNA-binding</keyword>
<evidence type="ECO:0000256" key="9">
    <source>
        <dbReference type="HAMAP-Rule" id="MF_00104"/>
    </source>
</evidence>
<evidence type="ECO:0000256" key="5">
    <source>
        <dbReference type="ARBA" id="ARBA00022722"/>
    </source>
</evidence>
<feature type="binding site" evidence="9">
    <location>
        <position position="122"/>
    </location>
    <ligand>
        <name>Mg(2+)</name>
        <dbReference type="ChEBI" id="CHEBI:18420"/>
    </ligand>
</feature>
<feature type="active site" evidence="9">
    <location>
        <position position="122"/>
    </location>
</feature>
<dbReference type="InterPro" id="IPR011907">
    <property type="entry name" value="RNase_III"/>
</dbReference>